<accession>A0AAD9FZI3</accession>
<gene>
    <name evidence="1" type="ORF">P3T76_015441</name>
</gene>
<comment type="caution">
    <text evidence="1">The sequence shown here is derived from an EMBL/GenBank/DDBJ whole genome shotgun (WGS) entry which is preliminary data.</text>
</comment>
<dbReference type="Proteomes" id="UP001259832">
    <property type="component" value="Unassembled WGS sequence"/>
</dbReference>
<organism evidence="1 2">
    <name type="scientific">Phytophthora citrophthora</name>
    <dbReference type="NCBI Taxonomy" id="4793"/>
    <lineage>
        <taxon>Eukaryota</taxon>
        <taxon>Sar</taxon>
        <taxon>Stramenopiles</taxon>
        <taxon>Oomycota</taxon>
        <taxon>Peronosporomycetes</taxon>
        <taxon>Peronosporales</taxon>
        <taxon>Peronosporaceae</taxon>
        <taxon>Phytophthora</taxon>
    </lineage>
</organism>
<proteinExistence type="predicted"/>
<keyword evidence="2" id="KW-1185">Reference proteome</keyword>
<evidence type="ECO:0000313" key="2">
    <source>
        <dbReference type="Proteomes" id="UP001259832"/>
    </source>
</evidence>
<dbReference type="AlphaFoldDB" id="A0AAD9FZI3"/>
<name>A0AAD9FZI3_9STRA</name>
<sequence length="108" mass="12618">MFTDTDLLMLYVAHANKRLHLQEELKTTRATLDQERTFFLDQVAKFHDALDASHRALDASQDGLGKSQQQMINELQHYSELIDFMKCAVGQIEDTNHDAWQIHYEPER</sequence>
<evidence type="ECO:0000313" key="1">
    <source>
        <dbReference type="EMBL" id="KAK1929148.1"/>
    </source>
</evidence>
<dbReference type="EMBL" id="JASMQC010000052">
    <property type="protein sequence ID" value="KAK1929148.1"/>
    <property type="molecule type" value="Genomic_DNA"/>
</dbReference>
<protein>
    <submittedName>
        <fullName evidence="1">Uncharacterized protein</fullName>
    </submittedName>
</protein>
<reference evidence="1" key="1">
    <citation type="submission" date="2023-08" db="EMBL/GenBank/DDBJ databases">
        <title>Reference Genome Resource for the Citrus Pathogen Phytophthora citrophthora.</title>
        <authorList>
            <person name="Moller H."/>
            <person name="Coetzee B."/>
            <person name="Rose L.J."/>
            <person name="Van Niekerk J.M."/>
        </authorList>
    </citation>
    <scope>NUCLEOTIDE SEQUENCE</scope>
    <source>
        <strain evidence="1">STE-U-9442</strain>
    </source>
</reference>